<protein>
    <submittedName>
        <fullName evidence="1">Uncharacterized protein</fullName>
    </submittedName>
</protein>
<dbReference type="EMBL" id="JAPDDT010000019">
    <property type="protein sequence ID" value="MCW1925952.1"/>
    <property type="molecule type" value="Genomic_DNA"/>
</dbReference>
<dbReference type="Proteomes" id="UP001320876">
    <property type="component" value="Unassembled WGS sequence"/>
</dbReference>
<gene>
    <name evidence="1" type="ORF">OKA05_25560</name>
</gene>
<evidence type="ECO:0000313" key="2">
    <source>
        <dbReference type="Proteomes" id="UP001320876"/>
    </source>
</evidence>
<accession>A0ABT3GR17</accession>
<comment type="caution">
    <text evidence="1">The sequence shown here is derived from an EMBL/GenBank/DDBJ whole genome shotgun (WGS) entry which is preliminary data.</text>
</comment>
<organism evidence="1 2">
    <name type="scientific">Luteolibacter arcticus</name>
    <dbReference type="NCBI Taxonomy" id="1581411"/>
    <lineage>
        <taxon>Bacteria</taxon>
        <taxon>Pseudomonadati</taxon>
        <taxon>Verrucomicrobiota</taxon>
        <taxon>Verrucomicrobiia</taxon>
        <taxon>Verrucomicrobiales</taxon>
        <taxon>Verrucomicrobiaceae</taxon>
        <taxon>Luteolibacter</taxon>
    </lineage>
</organism>
<reference evidence="1 2" key="1">
    <citation type="submission" date="2022-10" db="EMBL/GenBank/DDBJ databases">
        <title>Luteolibacter arcticus strain CCTCC AB 2014275, whole genome shotgun sequencing project.</title>
        <authorList>
            <person name="Zhao G."/>
            <person name="Shen L."/>
        </authorList>
    </citation>
    <scope>NUCLEOTIDE SEQUENCE [LARGE SCALE GENOMIC DNA]</scope>
    <source>
        <strain evidence="1 2">CCTCC AB 2014275</strain>
    </source>
</reference>
<sequence length="183" mass="18734">MAVTQWMSWEGGVDLIAVTASGIEMPNVIVHVARMVHTPVGSAPAGIVLWQPDPSAPPAVCGFVSSNPEVAAYFGPQIFAGTPFEHAPVLEAKIEIFSGSDACSARVEVAGHVFETSLTGLAPAELIQRAPIVTAPFTQQGLEAPAAAATLKVNGQPVDIIIPPVGITGGPCAVSAPCGLYAR</sequence>
<keyword evidence="2" id="KW-1185">Reference proteome</keyword>
<name>A0ABT3GR17_9BACT</name>
<proteinExistence type="predicted"/>
<dbReference type="RefSeq" id="WP_264490061.1">
    <property type="nucleotide sequence ID" value="NZ_JAPDDT010000019.1"/>
</dbReference>
<evidence type="ECO:0000313" key="1">
    <source>
        <dbReference type="EMBL" id="MCW1925952.1"/>
    </source>
</evidence>